<protein>
    <submittedName>
        <fullName evidence="3">Uncharacterized protein</fullName>
    </submittedName>
</protein>
<proteinExistence type="predicted"/>
<feature type="chain" id="PRO_5037870985" evidence="2">
    <location>
        <begin position="26"/>
        <end position="237"/>
    </location>
</feature>
<accession>A0A928VMV5</accession>
<feature type="signal peptide" evidence="2">
    <location>
        <begin position="1"/>
        <end position="25"/>
    </location>
</feature>
<dbReference type="RefSeq" id="WP_264324137.1">
    <property type="nucleotide sequence ID" value="NZ_JADEXQ010000014.1"/>
</dbReference>
<dbReference type="AlphaFoldDB" id="A0A928VMV5"/>
<keyword evidence="2" id="KW-0732">Signal</keyword>
<sequence>MNQNMRFSALVLAVWLSVNLTGCVAAPVTYHYDLDSTSATTDCIPLGKLDGKLDVHVIRGKQCHRFRITDHVPNDQYLEVSQAADRSSLLSVTIAQPRLGGSYDAGDRVGSMQPGRCSSNKIHRLTDHPEPERDYSVAIVAISSLLCAGVLIFFFITQGINTFQSLPKRKRTRRFLQERMSQLFAKERWADELVPMLLVMLLLLLLGTIGIQQALFSIRYWQMSSVDACRLLVRSWF</sequence>
<dbReference type="Proteomes" id="UP000625316">
    <property type="component" value="Unassembled WGS sequence"/>
</dbReference>
<evidence type="ECO:0000256" key="1">
    <source>
        <dbReference type="SAM" id="Phobius"/>
    </source>
</evidence>
<keyword evidence="1" id="KW-1133">Transmembrane helix</keyword>
<evidence type="ECO:0000313" key="4">
    <source>
        <dbReference type="Proteomes" id="UP000625316"/>
    </source>
</evidence>
<name>A0A928VMV5_9CYAN</name>
<keyword evidence="1" id="KW-0472">Membrane</keyword>
<evidence type="ECO:0000313" key="3">
    <source>
        <dbReference type="EMBL" id="MBE9029317.1"/>
    </source>
</evidence>
<evidence type="ECO:0000256" key="2">
    <source>
        <dbReference type="SAM" id="SignalP"/>
    </source>
</evidence>
<dbReference type="EMBL" id="JADEXQ010000014">
    <property type="protein sequence ID" value="MBE9029317.1"/>
    <property type="molecule type" value="Genomic_DNA"/>
</dbReference>
<feature type="transmembrane region" description="Helical" evidence="1">
    <location>
        <begin position="135"/>
        <end position="163"/>
    </location>
</feature>
<organism evidence="3 4">
    <name type="scientific">Romeriopsis navalis LEGE 11480</name>
    <dbReference type="NCBI Taxonomy" id="2777977"/>
    <lineage>
        <taxon>Bacteria</taxon>
        <taxon>Bacillati</taxon>
        <taxon>Cyanobacteriota</taxon>
        <taxon>Cyanophyceae</taxon>
        <taxon>Leptolyngbyales</taxon>
        <taxon>Leptolyngbyaceae</taxon>
        <taxon>Romeriopsis</taxon>
        <taxon>Romeriopsis navalis</taxon>
    </lineage>
</organism>
<keyword evidence="4" id="KW-1185">Reference proteome</keyword>
<feature type="transmembrane region" description="Helical" evidence="1">
    <location>
        <begin position="193"/>
        <end position="215"/>
    </location>
</feature>
<comment type="caution">
    <text evidence="3">The sequence shown here is derived from an EMBL/GenBank/DDBJ whole genome shotgun (WGS) entry which is preliminary data.</text>
</comment>
<gene>
    <name evidence="3" type="ORF">IQ266_06015</name>
</gene>
<keyword evidence="1" id="KW-0812">Transmembrane</keyword>
<reference evidence="3" key="1">
    <citation type="submission" date="2020-10" db="EMBL/GenBank/DDBJ databases">
        <authorList>
            <person name="Castelo-Branco R."/>
            <person name="Eusebio N."/>
            <person name="Adriana R."/>
            <person name="Vieira A."/>
            <person name="Brugerolle De Fraissinette N."/>
            <person name="Rezende De Castro R."/>
            <person name="Schneider M.P."/>
            <person name="Vasconcelos V."/>
            <person name="Leao P.N."/>
        </authorList>
    </citation>
    <scope>NUCLEOTIDE SEQUENCE</scope>
    <source>
        <strain evidence="3">LEGE 11480</strain>
    </source>
</reference>